<keyword evidence="1" id="KW-0240">DNA-directed RNA polymerase</keyword>
<evidence type="ECO:0000256" key="3">
    <source>
        <dbReference type="ARBA" id="ARBA00022679"/>
    </source>
</evidence>
<proteinExistence type="inferred from homology"/>
<dbReference type="InterPro" id="IPR030846">
    <property type="entry name" value="DnaG_bac"/>
</dbReference>
<dbReference type="InterPro" id="IPR013264">
    <property type="entry name" value="DNAG_N"/>
</dbReference>
<keyword evidence="9" id="KW-0460">Magnesium</keyword>
<evidence type="ECO:0000256" key="1">
    <source>
        <dbReference type="ARBA" id="ARBA00022478"/>
    </source>
</evidence>
<organism evidence="13 14">
    <name type="scientific">Cellulophaga phage Ingeline_1</name>
    <dbReference type="NCBI Taxonomy" id="2745674"/>
    <lineage>
        <taxon>Viruses</taxon>
        <taxon>Duplodnaviria</taxon>
        <taxon>Heunggongvirae</taxon>
        <taxon>Uroviricota</taxon>
        <taxon>Caudoviricetes</taxon>
        <taxon>Duneviridae</taxon>
        <taxon>Ingelinevirus</taxon>
        <taxon>Ingelinevirus ingeline</taxon>
    </lineage>
</organism>
<protein>
    <submittedName>
        <fullName evidence="13">DNA primase</fullName>
    </submittedName>
</protein>
<keyword evidence="10" id="KW-0238">DNA-binding</keyword>
<evidence type="ECO:0000256" key="11">
    <source>
        <dbReference type="ARBA" id="ARBA00023163"/>
    </source>
</evidence>
<evidence type="ECO:0000256" key="4">
    <source>
        <dbReference type="ARBA" id="ARBA00022695"/>
    </source>
</evidence>
<keyword evidence="3" id="KW-0808">Transferase</keyword>
<dbReference type="Proteomes" id="UP000693804">
    <property type="component" value="Segment"/>
</dbReference>
<dbReference type="SUPFAM" id="SSF57783">
    <property type="entry name" value="Zinc beta-ribbon"/>
    <property type="match status" value="1"/>
</dbReference>
<evidence type="ECO:0000256" key="7">
    <source>
        <dbReference type="ARBA" id="ARBA00022771"/>
    </source>
</evidence>
<gene>
    <name evidence="13" type="ORF">Ingeline1_23</name>
</gene>
<dbReference type="InterPro" id="IPR036977">
    <property type="entry name" value="DNA_primase_Znf_CHC2"/>
</dbReference>
<evidence type="ECO:0000313" key="14">
    <source>
        <dbReference type="Proteomes" id="UP000693804"/>
    </source>
</evidence>
<dbReference type="InterPro" id="IPR037068">
    <property type="entry name" value="DNA_primase_core_N_sf"/>
</dbReference>
<dbReference type="Pfam" id="PF01807">
    <property type="entry name" value="Zn_ribbon_DnaG"/>
    <property type="match status" value="1"/>
</dbReference>
<dbReference type="GO" id="GO:0008270">
    <property type="term" value="F:zinc ion binding"/>
    <property type="evidence" value="ECO:0007669"/>
    <property type="project" value="UniProtKB-KW"/>
</dbReference>
<evidence type="ECO:0000256" key="2">
    <source>
        <dbReference type="ARBA" id="ARBA00022515"/>
    </source>
</evidence>
<dbReference type="GO" id="GO:0000428">
    <property type="term" value="C:DNA-directed RNA polymerase complex"/>
    <property type="evidence" value="ECO:0007669"/>
    <property type="project" value="UniProtKB-KW"/>
</dbReference>
<keyword evidence="2" id="KW-0639">Primosome</keyword>
<keyword evidence="14" id="KW-1185">Reference proteome</keyword>
<dbReference type="Gene3D" id="3.40.1360.10">
    <property type="match status" value="1"/>
</dbReference>
<reference evidence="13" key="1">
    <citation type="submission" date="2020-07" db="EMBL/GenBank/DDBJ databases">
        <title>Highly diverse flavobacterial phages as mortality factor during North Sea spring blooms.</title>
        <authorList>
            <person name="Bartlau N."/>
            <person name="Wichels A."/>
            <person name="Krohne G."/>
            <person name="Adriaenssens E.M."/>
            <person name="Heins A."/>
            <person name="Fuchs B.M."/>
            <person name="Amann R."/>
            <person name="Moraru C."/>
        </authorList>
    </citation>
    <scope>NUCLEOTIDE SEQUENCE</scope>
</reference>
<sequence>MITEKSIDDVRNLEIEVVIGKYIELKRSGANYSAKSPFVAEKTGSFMVSPVKNIFKCFSSGKGGDGIGFVMEHLGLNFIDAVKQIAKDQNLFLENEQLSEEEIRNYKQKESFSSISEEATELYQQELSKLPAEHWVKIMLAERGYDQDVIIEWQLGFAPGNIISPSVVKSAKLGLAKELGLVRTKDGRNYDFFFNRLMFPIHNKQSRVIGFGARRSNSEEDAKQAKYLNSPESETYKKSYVLYGMHLAQRHIAKARKVVLVEGYTDVISMHKANVCNTVATSGTALTAFHAKELGRLADEIIIFRDGDAAGLRAAHKDIDILLSTNKKVSIVVCPEGEDPDSLSKKIQSQTSIDATTNAVAHYLESNKQDAVLWKSSELKSFYGDGPAEAANALNEIVSSLMLMDNEITRNAYIKSVAPMFKETARSLKSAIKERTSVDNAKAASSNKSVDGDLLNGLPQGADINEYLEKGFLTVGNNFWIRKDKWTKAGNFKMIPLFHVEGNKDTVRIFDVINENGEKALVEMESAIVLNKTQNEIRLIDHGFFVWNDALDQKYFRNIMQRLLRECIKVKPFDYFGWQSKGFWAFANGVFHNGKFSEVNNYGIINVEGLDEINSDYYNNTPNFYSPAYNITNKFKEDAQDLYKNDRDYIYKPAKLDFNGWMDLFGKVYPHLKEVGIAFVIATCFRDFIGNRYSAFPHLFFTGEKESGKTTAALSLAAIFTHKQKALDLNTSTMVGFSRRLERGKNTISVLEEYNDSTTDLKMKQALKGAYDFRGREIGMMTNDTRTKSSNVFCSLIILSQYLSSWDDNALTSRASNHYFAKVDEFTDAQIENYGALKEHEENGLTALVLEIVQHRNLIEQNFHEEYNKNAKKFKKALTEDFKDRVLMNFNILYTPISILYQKMKFPFTLDEIFNTCVEGIIENTDLITSTEGISEFWSALQEMFNNNMLTEGLHYDFEKPPVVSFLKSKGNEVTWKNESKDRVLYLKMNDIHGKYLDIVSRREGVDPIGKQTLINYCKGKKYFIGLVRSRRWTQKQGTQIISSHTTSGYAFNYTMLRNIINLEKDDRITSEKEKETSVQQAIEHL</sequence>
<dbReference type="InterPro" id="IPR050219">
    <property type="entry name" value="DnaG_primase"/>
</dbReference>
<dbReference type="GO" id="GO:0006269">
    <property type="term" value="P:DNA replication, synthesis of primer"/>
    <property type="evidence" value="ECO:0007669"/>
    <property type="project" value="UniProtKB-KW"/>
</dbReference>
<dbReference type="Pfam" id="PF13155">
    <property type="entry name" value="Toprim_2"/>
    <property type="match status" value="1"/>
</dbReference>
<dbReference type="SUPFAM" id="SSF56731">
    <property type="entry name" value="DNA primase core"/>
    <property type="match status" value="1"/>
</dbReference>
<dbReference type="InterPro" id="IPR034151">
    <property type="entry name" value="TOPRIM_DnaG_bac"/>
</dbReference>
<evidence type="ECO:0000256" key="8">
    <source>
        <dbReference type="ARBA" id="ARBA00022833"/>
    </source>
</evidence>
<feature type="domain" description="Toprim" evidence="12">
    <location>
        <begin position="256"/>
        <end position="337"/>
    </location>
</feature>
<evidence type="ECO:0000256" key="6">
    <source>
        <dbReference type="ARBA" id="ARBA00022723"/>
    </source>
</evidence>
<dbReference type="InterPro" id="IPR006171">
    <property type="entry name" value="TOPRIM_dom"/>
</dbReference>
<dbReference type="Gene3D" id="3.90.580.10">
    <property type="entry name" value="Zinc finger, CHC2-type domain"/>
    <property type="match status" value="1"/>
</dbReference>
<evidence type="ECO:0000313" key="13">
    <source>
        <dbReference type="EMBL" id="QQV89967.1"/>
    </source>
</evidence>
<dbReference type="CDD" id="cd03364">
    <property type="entry name" value="TOPRIM_DnaG_primases"/>
    <property type="match status" value="1"/>
</dbReference>
<dbReference type="Gene3D" id="3.90.980.10">
    <property type="entry name" value="DNA primase, catalytic core, N-terminal domain"/>
    <property type="match status" value="1"/>
</dbReference>
<dbReference type="InterPro" id="IPR002694">
    <property type="entry name" value="Znf_CHC2"/>
</dbReference>
<dbReference type="PANTHER" id="PTHR30313:SF2">
    <property type="entry name" value="DNA PRIMASE"/>
    <property type="match status" value="1"/>
</dbReference>
<evidence type="ECO:0000256" key="10">
    <source>
        <dbReference type="ARBA" id="ARBA00023125"/>
    </source>
</evidence>
<dbReference type="SMART" id="SM00493">
    <property type="entry name" value="TOPRIM"/>
    <property type="match status" value="1"/>
</dbReference>
<keyword evidence="8" id="KW-0862">Zinc</keyword>
<evidence type="ECO:0000259" key="12">
    <source>
        <dbReference type="PROSITE" id="PS50880"/>
    </source>
</evidence>
<dbReference type="HAMAP" id="MF_00974">
    <property type="entry name" value="DNA_primase_DnaG"/>
    <property type="match status" value="1"/>
</dbReference>
<accession>A0A8E5EB54</accession>
<dbReference type="GO" id="GO:0003899">
    <property type="term" value="F:DNA-directed RNA polymerase activity"/>
    <property type="evidence" value="ECO:0007669"/>
    <property type="project" value="InterPro"/>
</dbReference>
<dbReference type="Pfam" id="PF08275">
    <property type="entry name" value="DNAG_N"/>
    <property type="match status" value="1"/>
</dbReference>
<keyword evidence="4" id="KW-0548">Nucleotidyltransferase</keyword>
<keyword evidence="11" id="KW-0804">Transcription</keyword>
<dbReference type="SMART" id="SM00400">
    <property type="entry name" value="ZnF_CHCC"/>
    <property type="match status" value="1"/>
</dbReference>
<keyword evidence="5" id="KW-0235">DNA replication</keyword>
<dbReference type="EMBL" id="MT732435">
    <property type="protein sequence ID" value="QQV89967.1"/>
    <property type="molecule type" value="Genomic_DNA"/>
</dbReference>
<evidence type="ECO:0000256" key="9">
    <source>
        <dbReference type="ARBA" id="ARBA00022842"/>
    </source>
</evidence>
<dbReference type="GO" id="GO:0003677">
    <property type="term" value="F:DNA binding"/>
    <property type="evidence" value="ECO:0007669"/>
    <property type="project" value="UniProtKB-KW"/>
</dbReference>
<dbReference type="PROSITE" id="PS50880">
    <property type="entry name" value="TOPRIM"/>
    <property type="match status" value="1"/>
</dbReference>
<dbReference type="PANTHER" id="PTHR30313">
    <property type="entry name" value="DNA PRIMASE"/>
    <property type="match status" value="1"/>
</dbReference>
<keyword evidence="7" id="KW-0863">Zinc-finger</keyword>
<keyword evidence="6" id="KW-0479">Metal-binding</keyword>
<name>A0A8E5EB54_9CAUD</name>
<evidence type="ECO:0000256" key="5">
    <source>
        <dbReference type="ARBA" id="ARBA00022705"/>
    </source>
</evidence>
<dbReference type="InterPro" id="IPR006295">
    <property type="entry name" value="DNA_primase_DnaG"/>
</dbReference>
<dbReference type="NCBIfam" id="TIGR01391">
    <property type="entry name" value="dnaG"/>
    <property type="match status" value="1"/>
</dbReference>